<gene>
    <name evidence="2" type="ORF">J43TS3_23800</name>
</gene>
<protein>
    <submittedName>
        <fullName evidence="2">N-acetyltransferase</fullName>
    </submittedName>
</protein>
<evidence type="ECO:0000313" key="3">
    <source>
        <dbReference type="Proteomes" id="UP000676917"/>
    </source>
</evidence>
<proteinExistence type="predicted"/>
<accession>A0A919X8H8</accession>
<dbReference type="AlphaFoldDB" id="A0A919X8H8"/>
<dbReference type="InterPro" id="IPR000182">
    <property type="entry name" value="GNAT_dom"/>
</dbReference>
<evidence type="ECO:0000259" key="1">
    <source>
        <dbReference type="PROSITE" id="PS51186"/>
    </source>
</evidence>
<dbReference type="Proteomes" id="UP000676917">
    <property type="component" value="Unassembled WGS sequence"/>
</dbReference>
<evidence type="ECO:0000313" key="2">
    <source>
        <dbReference type="EMBL" id="GIO27769.1"/>
    </source>
</evidence>
<dbReference type="EMBL" id="BORP01000004">
    <property type="protein sequence ID" value="GIO27769.1"/>
    <property type="molecule type" value="Genomic_DNA"/>
</dbReference>
<keyword evidence="3" id="KW-1185">Reference proteome</keyword>
<feature type="domain" description="N-acetyltransferase" evidence="1">
    <location>
        <begin position="153"/>
        <end position="289"/>
    </location>
</feature>
<dbReference type="RefSeq" id="WP_212921230.1">
    <property type="nucleotide sequence ID" value="NZ_BORP01000004.1"/>
</dbReference>
<dbReference type="Gene3D" id="3.40.630.30">
    <property type="match status" value="2"/>
</dbReference>
<dbReference type="GO" id="GO:0016747">
    <property type="term" value="F:acyltransferase activity, transferring groups other than amino-acyl groups"/>
    <property type="evidence" value="ECO:0007669"/>
    <property type="project" value="InterPro"/>
</dbReference>
<comment type="caution">
    <text evidence="2">The sequence shown here is derived from an EMBL/GenBank/DDBJ whole genome shotgun (WGS) entry which is preliminary data.</text>
</comment>
<dbReference type="SUPFAM" id="SSF55729">
    <property type="entry name" value="Acyl-CoA N-acyltransferases (Nat)"/>
    <property type="match status" value="1"/>
</dbReference>
<dbReference type="Pfam" id="PF00583">
    <property type="entry name" value="Acetyltransf_1"/>
    <property type="match status" value="1"/>
</dbReference>
<reference evidence="2" key="1">
    <citation type="submission" date="2021-03" db="EMBL/GenBank/DDBJ databases">
        <title>Antimicrobial resistance genes in bacteria isolated from Japanese honey, and their potential for conferring macrolide and lincosamide resistance in the American foulbrood pathogen Paenibacillus larvae.</title>
        <authorList>
            <person name="Okamoto M."/>
            <person name="Kumagai M."/>
            <person name="Kanamori H."/>
            <person name="Takamatsu D."/>
        </authorList>
    </citation>
    <scope>NUCLEOTIDE SEQUENCE</scope>
    <source>
        <strain evidence="2">J43TS3</strain>
    </source>
</reference>
<dbReference type="InterPro" id="IPR016181">
    <property type="entry name" value="Acyl_CoA_acyltransferase"/>
</dbReference>
<dbReference type="CDD" id="cd04301">
    <property type="entry name" value="NAT_SF"/>
    <property type="match status" value="1"/>
</dbReference>
<organism evidence="2 3">
    <name type="scientific">Ornithinibacillus bavariensis</name>
    <dbReference type="NCBI Taxonomy" id="545502"/>
    <lineage>
        <taxon>Bacteria</taxon>
        <taxon>Bacillati</taxon>
        <taxon>Bacillota</taxon>
        <taxon>Bacilli</taxon>
        <taxon>Bacillales</taxon>
        <taxon>Bacillaceae</taxon>
        <taxon>Ornithinibacillus</taxon>
    </lineage>
</organism>
<dbReference type="PROSITE" id="PS51186">
    <property type="entry name" value="GNAT"/>
    <property type="match status" value="1"/>
</dbReference>
<sequence length="289" mass="33334">MATISFMQENKLEAVANFIAEMNNKESFHIGYCGRDSTEIKQYIKEEIPYNTSFITAYDGGKLVGVLGFDPDIDSGNAEIWGPFALANHWNTVDEMWEKMIEILPKNISSVSLFPNKMNKHVLEFAQKYQFNKESEEAILVFDRSNSHLLQEASLEELTPKFYDAMEQLHDKTFPGTYYSGRQIIERLDEYKKVFIRKENEELIGYIYVEAEPEFGDASIEFFGVLEDKRGLGIGGQLLKGAIRWLFTFEAIDSITLCVNVNNDNAIRLYQKVGFNLQDELCFFKKRIL</sequence>
<name>A0A919X8H8_9BACI</name>